<reference evidence="4 5" key="1">
    <citation type="submission" date="2018-10" db="EMBL/GenBank/DDBJ databases">
        <title>Sequencing the genomes of 1000 actinobacteria strains.</title>
        <authorList>
            <person name="Klenk H.-P."/>
        </authorList>
    </citation>
    <scope>NUCLEOTIDE SEQUENCE [LARGE SCALE GENOMIC DNA]</scope>
    <source>
        <strain evidence="4 5">DSM 45175</strain>
    </source>
</reference>
<dbReference type="RefSeq" id="WP_121155353.1">
    <property type="nucleotide sequence ID" value="NZ_RBKT01000001.1"/>
</dbReference>
<keyword evidence="2" id="KW-0732">Signal</keyword>
<dbReference type="Pfam" id="PF13529">
    <property type="entry name" value="Peptidase_C39_2"/>
    <property type="match status" value="1"/>
</dbReference>
<proteinExistence type="predicted"/>
<feature type="region of interest" description="Disordered" evidence="1">
    <location>
        <begin position="40"/>
        <end position="67"/>
    </location>
</feature>
<feature type="domain" description="Peptidase C39-like" evidence="3">
    <location>
        <begin position="73"/>
        <end position="209"/>
    </location>
</feature>
<dbReference type="OrthoDB" id="1655016at2"/>
<feature type="signal peptide" evidence="2">
    <location>
        <begin position="1"/>
        <end position="21"/>
    </location>
</feature>
<evidence type="ECO:0000313" key="5">
    <source>
        <dbReference type="Proteomes" id="UP000277671"/>
    </source>
</evidence>
<sequence length="234" mass="24424">MTAAGLAFVGGAIVGPLGATAQAAPAANPAPAMTTVAHVTSDKGHGDMDKGQDKDQGQDRGKGHAPSAKELKADYQAQPNFYWCGPASTRIALSADGHNLSQDEVAKKLGTTVEGTPSAEDTTRVLNDVVGGNVYKTTAIPDSKAKPEQMDKLQADVKHAIDDNRAVVANIIGTGTDTDGVSHSYEGGHYLAVIGYRDDGRAVKISDPANPNDPSYWMSTIDMANWIATRGYSA</sequence>
<keyword evidence="5" id="KW-1185">Reference proteome</keyword>
<dbReference type="InterPro" id="IPR039564">
    <property type="entry name" value="Peptidase_C39-like"/>
</dbReference>
<evidence type="ECO:0000313" key="4">
    <source>
        <dbReference type="EMBL" id="RKR86945.1"/>
    </source>
</evidence>
<dbReference type="SUPFAM" id="SSF54001">
    <property type="entry name" value="Cysteine proteinases"/>
    <property type="match status" value="1"/>
</dbReference>
<comment type="caution">
    <text evidence="4">The sequence shown here is derived from an EMBL/GenBank/DDBJ whole genome shotgun (WGS) entry which is preliminary data.</text>
</comment>
<dbReference type="EMBL" id="RBKT01000001">
    <property type="protein sequence ID" value="RKR86945.1"/>
    <property type="molecule type" value="Genomic_DNA"/>
</dbReference>
<evidence type="ECO:0000259" key="3">
    <source>
        <dbReference type="Pfam" id="PF13529"/>
    </source>
</evidence>
<evidence type="ECO:0000256" key="2">
    <source>
        <dbReference type="SAM" id="SignalP"/>
    </source>
</evidence>
<name>A0A495JDF8_9ACTN</name>
<protein>
    <submittedName>
        <fullName evidence="4">Peptidase C39-like protein</fullName>
    </submittedName>
</protein>
<dbReference type="AlphaFoldDB" id="A0A495JDF8"/>
<feature type="chain" id="PRO_5039144931" evidence="2">
    <location>
        <begin position="22"/>
        <end position="234"/>
    </location>
</feature>
<dbReference type="Proteomes" id="UP000277671">
    <property type="component" value="Unassembled WGS sequence"/>
</dbReference>
<evidence type="ECO:0000256" key="1">
    <source>
        <dbReference type="SAM" id="MobiDB-lite"/>
    </source>
</evidence>
<organism evidence="4 5">
    <name type="scientific">Micromonospora pisi</name>
    <dbReference type="NCBI Taxonomy" id="589240"/>
    <lineage>
        <taxon>Bacteria</taxon>
        <taxon>Bacillati</taxon>
        <taxon>Actinomycetota</taxon>
        <taxon>Actinomycetes</taxon>
        <taxon>Micromonosporales</taxon>
        <taxon>Micromonosporaceae</taxon>
        <taxon>Micromonospora</taxon>
    </lineage>
</organism>
<accession>A0A495JDF8</accession>
<dbReference type="Gene3D" id="3.90.70.10">
    <property type="entry name" value="Cysteine proteinases"/>
    <property type="match status" value="1"/>
</dbReference>
<dbReference type="InterPro" id="IPR038765">
    <property type="entry name" value="Papain-like_cys_pep_sf"/>
</dbReference>
<gene>
    <name evidence="4" type="ORF">BDK92_1217</name>
</gene>